<evidence type="ECO:0000313" key="7">
    <source>
        <dbReference type="Proteomes" id="UP001373714"/>
    </source>
</evidence>
<feature type="repeat" description="WD" evidence="3">
    <location>
        <begin position="1014"/>
        <end position="1055"/>
    </location>
</feature>
<dbReference type="SUPFAM" id="SSF50998">
    <property type="entry name" value="Quinoprotein alcohol dehydrogenase-like"/>
    <property type="match status" value="1"/>
</dbReference>
<dbReference type="InterPro" id="IPR011047">
    <property type="entry name" value="Quinoprotein_ADH-like_sf"/>
</dbReference>
<dbReference type="InterPro" id="IPR007111">
    <property type="entry name" value="NACHT_NTPase"/>
</dbReference>
<dbReference type="Pfam" id="PF00400">
    <property type="entry name" value="WD40"/>
    <property type="match status" value="5"/>
</dbReference>
<dbReference type="InterPro" id="IPR029058">
    <property type="entry name" value="AB_hydrolase_fold"/>
</dbReference>
<dbReference type="SUPFAM" id="SSF52540">
    <property type="entry name" value="P-loop containing nucleoside triphosphate hydrolases"/>
    <property type="match status" value="1"/>
</dbReference>
<keyword evidence="2" id="KW-0677">Repeat</keyword>
<evidence type="ECO:0000259" key="5">
    <source>
        <dbReference type="PROSITE" id="PS50837"/>
    </source>
</evidence>
<dbReference type="EMBL" id="JAVHNS010000008">
    <property type="protein sequence ID" value="KAK6346360.1"/>
    <property type="molecule type" value="Genomic_DNA"/>
</dbReference>
<keyword evidence="4" id="KW-1133">Transmembrane helix</keyword>
<keyword evidence="7" id="KW-1185">Reference proteome</keyword>
<feature type="repeat" description="WD" evidence="3">
    <location>
        <begin position="1056"/>
        <end position="1099"/>
    </location>
</feature>
<dbReference type="CDD" id="cd00200">
    <property type="entry name" value="WD40"/>
    <property type="match status" value="2"/>
</dbReference>
<dbReference type="PROSITE" id="PS00678">
    <property type="entry name" value="WD_REPEATS_1"/>
    <property type="match status" value="4"/>
</dbReference>
<evidence type="ECO:0000313" key="6">
    <source>
        <dbReference type="EMBL" id="KAK6346360.1"/>
    </source>
</evidence>
<dbReference type="InterPro" id="IPR015943">
    <property type="entry name" value="WD40/YVTN_repeat-like_dom_sf"/>
</dbReference>
<name>A0AAV9USD4_9PEZI</name>
<dbReference type="PROSITE" id="PS50837">
    <property type="entry name" value="NACHT"/>
    <property type="match status" value="1"/>
</dbReference>
<dbReference type="InterPro" id="IPR001680">
    <property type="entry name" value="WD40_rpt"/>
</dbReference>
<feature type="repeat" description="WD" evidence="3">
    <location>
        <begin position="1282"/>
        <end position="1317"/>
    </location>
</feature>
<keyword evidence="4" id="KW-0812">Transmembrane</keyword>
<feature type="repeat" description="WD" evidence="3">
    <location>
        <begin position="1433"/>
        <end position="1461"/>
    </location>
</feature>
<keyword evidence="4" id="KW-0472">Membrane</keyword>
<dbReference type="Gene3D" id="3.40.50.300">
    <property type="entry name" value="P-loop containing nucleotide triphosphate hydrolases"/>
    <property type="match status" value="1"/>
</dbReference>
<dbReference type="InterPro" id="IPR019775">
    <property type="entry name" value="WD40_repeat_CS"/>
</dbReference>
<feature type="transmembrane region" description="Helical" evidence="4">
    <location>
        <begin position="1644"/>
        <end position="1665"/>
    </location>
</feature>
<keyword evidence="1 3" id="KW-0853">WD repeat</keyword>
<evidence type="ECO:0000256" key="2">
    <source>
        <dbReference type="ARBA" id="ARBA00022737"/>
    </source>
</evidence>
<dbReference type="PROSITE" id="PS50082">
    <property type="entry name" value="WD_REPEATS_2"/>
    <property type="match status" value="5"/>
</dbReference>
<dbReference type="InterPro" id="IPR050349">
    <property type="entry name" value="WD_LIS1/nudF_dynein_reg"/>
</dbReference>
<evidence type="ECO:0000256" key="1">
    <source>
        <dbReference type="ARBA" id="ARBA00022574"/>
    </source>
</evidence>
<dbReference type="Gene3D" id="3.40.50.1820">
    <property type="entry name" value="alpha/beta hydrolase"/>
    <property type="match status" value="1"/>
</dbReference>
<dbReference type="PRINTS" id="PR00320">
    <property type="entry name" value="GPROTEINBRPT"/>
</dbReference>
<evidence type="ECO:0000256" key="4">
    <source>
        <dbReference type="SAM" id="Phobius"/>
    </source>
</evidence>
<feature type="repeat" description="WD" evidence="3">
    <location>
        <begin position="1517"/>
        <end position="1558"/>
    </location>
</feature>
<gene>
    <name evidence="6" type="ORF">TWF730_010686</name>
</gene>
<protein>
    <recommendedName>
        <fullName evidence="5">NACHT domain-containing protein</fullName>
    </recommendedName>
</protein>
<dbReference type="InterPro" id="IPR056884">
    <property type="entry name" value="NPHP3-like_N"/>
</dbReference>
<dbReference type="Proteomes" id="UP001373714">
    <property type="component" value="Unassembled WGS sequence"/>
</dbReference>
<proteinExistence type="predicted"/>
<dbReference type="Pfam" id="PF24883">
    <property type="entry name" value="NPHP3_N"/>
    <property type="match status" value="1"/>
</dbReference>
<dbReference type="InterPro" id="IPR020472">
    <property type="entry name" value="WD40_PAC1"/>
</dbReference>
<organism evidence="6 7">
    <name type="scientific">Orbilia blumenaviensis</name>
    <dbReference type="NCBI Taxonomy" id="1796055"/>
    <lineage>
        <taxon>Eukaryota</taxon>
        <taxon>Fungi</taxon>
        <taxon>Dikarya</taxon>
        <taxon>Ascomycota</taxon>
        <taxon>Pezizomycotina</taxon>
        <taxon>Orbiliomycetes</taxon>
        <taxon>Orbiliales</taxon>
        <taxon>Orbiliaceae</taxon>
        <taxon>Orbilia</taxon>
    </lineage>
</organism>
<comment type="caution">
    <text evidence="6">The sequence shown here is derived from an EMBL/GenBank/DDBJ whole genome shotgun (WGS) entry which is preliminary data.</text>
</comment>
<dbReference type="SMART" id="SM00320">
    <property type="entry name" value="WD40"/>
    <property type="match status" value="8"/>
</dbReference>
<reference evidence="6 7" key="1">
    <citation type="submission" date="2019-10" db="EMBL/GenBank/DDBJ databases">
        <authorList>
            <person name="Palmer J.M."/>
        </authorList>
    </citation>
    <scope>NUCLEOTIDE SEQUENCE [LARGE SCALE GENOMIC DNA]</scope>
    <source>
        <strain evidence="6 7">TWF730</strain>
    </source>
</reference>
<dbReference type="InterPro" id="IPR027417">
    <property type="entry name" value="P-loop_NTPase"/>
</dbReference>
<feature type="transmembrane region" description="Helical" evidence="4">
    <location>
        <begin position="1672"/>
        <end position="1699"/>
    </location>
</feature>
<feature type="domain" description="NACHT" evidence="5">
    <location>
        <begin position="445"/>
        <end position="561"/>
    </location>
</feature>
<dbReference type="PANTHER" id="PTHR44129">
    <property type="entry name" value="WD REPEAT-CONTAINING PROTEIN POP1"/>
    <property type="match status" value="1"/>
</dbReference>
<dbReference type="PROSITE" id="PS50294">
    <property type="entry name" value="WD_REPEATS_REGION"/>
    <property type="match status" value="4"/>
</dbReference>
<dbReference type="SUPFAM" id="SSF53474">
    <property type="entry name" value="alpha/beta-Hydrolases"/>
    <property type="match status" value="1"/>
</dbReference>
<sequence length="1708" mass="193327">MATKKNRGTYRATNIGFDVSEAEFKSALLDKLTSEEKEIYTISLRLAPTCTDPKTQIAIIRLKPFDSPLFFRGNDNPSFTHRGRDIHIDSDFFGLTQLYTVEPKEIKIDVVALSGLNSHAYGSWVGLRDQVGPEINGDNPMWLQDFFSQDDDLKSCCRTMIFGFNTKYGAKASWRIEDYVRYLLTEINKARGSSEEQRRPIALIGHSLGGNIITQAFLKASEGDRYENIYKSVKRIFLFGVPFRGIHLDDVASVLEDEYESGDQGLRVVQDIINETDRHTTLTDRFKYEIKRMAINICTFYETDKTREFIKGGDNRGPGRYGEYVTVVDRNSAELGISGFEEVLPADGDHSTIVKLKSMQDTTYRTIHNRIMDTLRSHRDDINMANTLDEQELEKIPCVESAAFDFYSSKFQSRNHGPGARCHPKTRIELLQKIKQWAKDPQGTRILWLNGMAGAGKSTISRTIAQTFDDGDDDYQLGASFFFDRNENGRNNLSQFFTTIAFQLVQRIPSIVPHIKSAIKQKPQIARGSLEQQFEILILQPLKLLTRIPRPLVFVIDALDECGGGRDADDEVAQVFDFLHEMGNLGTVHIKIFLASRPELAIRQGFDRMPSGTYDSMTLHDHNDIPEPTVKQDISVFLRNEFSKIVSDFNLGGCKFSSAPKLPLDWPGDEKIRSLVKLAIPSFIFAATISRFVGDTTEWDPERKLNTFLKYGSAGGKSRLNRTYLPVIKQLEFDSNIPEPDIKKFRQEFREIIGSIIVFADPLPASSLARLLGRDQRQIDNKLHHLHSVLDIPSDPNLPIRLLHLSFREFLVDPSGKGSDFWFCVDEKDTHSKIMTKCLDLLPQYLKENICSLDYPGMPREEVEKVKIDQCIPKHVQYACHYWPHHLKHGNVDKPIIDEGVVHEFLRKHFLHWLEILSLIGQMSESLSLIDTLHSLVDENKGPEILNFLSDSKRFLLQFWQIADKAPLQIYSSAIVFSPEASIIRNTFPIPKWVQGLPDVLQLTQSWGAELQKLEAHTSAVTTVLFSPNGKQLASGSADGTVRLWDVATGQQLKSFEGHNTTILKIAFLPEDNQLRLVSVSDDGKVILWDVTTKQQVKIFETDLRVKDLDWYAPVAFSSDGKQMAAVTEQFMTLWNTRTGEQTKKFEAGDHKWISAVAFSPNNKTLALAISRLTYNTVIELWEIETWEGKRVKMNTKYTPDLATAITFSSDSKYLASVAGPNICLWDVTTGQPLKDFPVLPSRPYSIAILSSPNSKYLASKMSRNLIIVWKQIGNKWEMGTFQLNTGEIRALAFSPNGERLVSASGDKTIRIWDTTSMQQPKWHTKLYKLYRLILSQNQALSEGATIWGETRTKLTTFFKSKFLVIMPFAYRLIALCDVVAQEIHSSFASPKDNIMDKVVFSPDRKHLVSISDDRTIKVRNLAKYLHCPVKTLRGHKYDVTGVAFSKDGKQLASASSDEIILWDTENWRSFVVVDISGHHIDLYPILSPALDSQKILMRIATDVVLWNKATNQGIYFKGHQEHILAAILSPDGKYLVSSSRDNTVRLWNAETGQQIKRLKLGTSPRKLQFSSESGYIETDRGTLAISPDSIQLSGRPNDIFFTGEWIALGGRNFLWLPQEHRNHPSASQGSRSPWASPKILNRFHIFDSIVLTIFFSVFFSAVFIQVPDISLLNLCFGFLSVFGVLGICLTLFLVLLPFGAFGNVSNT</sequence>
<evidence type="ECO:0000256" key="3">
    <source>
        <dbReference type="PROSITE-ProRule" id="PRU00221"/>
    </source>
</evidence>
<accession>A0AAV9USD4</accession>
<dbReference type="Gene3D" id="2.130.10.10">
    <property type="entry name" value="YVTN repeat-like/Quinoprotein amine dehydrogenase"/>
    <property type="match status" value="4"/>
</dbReference>